<organism evidence="1 2">
    <name type="scientific">Coemansia aciculifera</name>
    <dbReference type="NCBI Taxonomy" id="417176"/>
    <lineage>
        <taxon>Eukaryota</taxon>
        <taxon>Fungi</taxon>
        <taxon>Fungi incertae sedis</taxon>
        <taxon>Zoopagomycota</taxon>
        <taxon>Kickxellomycotina</taxon>
        <taxon>Kickxellomycetes</taxon>
        <taxon>Kickxellales</taxon>
        <taxon>Kickxellaceae</taxon>
        <taxon>Coemansia</taxon>
    </lineage>
</organism>
<proteinExistence type="predicted"/>
<accession>A0ACC1LXS5</accession>
<sequence length="71" mass="8271">MTFPKIRMLTVMITPLSTQSHPYDCKSSPKRFEANIRAFVQHVKHIVPLMTKIHVRMAFDTTDMPQNADRN</sequence>
<keyword evidence="2" id="KW-1185">Reference proteome</keyword>
<gene>
    <name evidence="1" type="ORF">IWW38_004372</name>
</gene>
<protein>
    <submittedName>
        <fullName evidence="1">Uncharacterized protein</fullName>
    </submittedName>
</protein>
<dbReference type="EMBL" id="JANBVB010001554">
    <property type="protein sequence ID" value="KAJ2890004.1"/>
    <property type="molecule type" value="Genomic_DNA"/>
</dbReference>
<name>A0ACC1LXS5_9FUNG</name>
<comment type="caution">
    <text evidence="1">The sequence shown here is derived from an EMBL/GenBank/DDBJ whole genome shotgun (WGS) entry which is preliminary data.</text>
</comment>
<evidence type="ECO:0000313" key="2">
    <source>
        <dbReference type="Proteomes" id="UP001139981"/>
    </source>
</evidence>
<evidence type="ECO:0000313" key="1">
    <source>
        <dbReference type="EMBL" id="KAJ2890004.1"/>
    </source>
</evidence>
<feature type="non-terminal residue" evidence="1">
    <location>
        <position position="71"/>
    </location>
</feature>
<dbReference type="Proteomes" id="UP001139981">
    <property type="component" value="Unassembled WGS sequence"/>
</dbReference>
<reference evidence="1" key="1">
    <citation type="submission" date="2022-07" db="EMBL/GenBank/DDBJ databases">
        <title>Phylogenomic reconstructions and comparative analyses of Kickxellomycotina fungi.</title>
        <authorList>
            <person name="Reynolds N.K."/>
            <person name="Stajich J.E."/>
            <person name="Barry K."/>
            <person name="Grigoriev I.V."/>
            <person name="Crous P."/>
            <person name="Smith M.E."/>
        </authorList>
    </citation>
    <scope>NUCLEOTIDE SEQUENCE</scope>
    <source>
        <strain evidence="1">CBS 190363</strain>
    </source>
</reference>